<dbReference type="SMART" id="SM00644">
    <property type="entry name" value="Ami_2"/>
    <property type="match status" value="1"/>
</dbReference>
<dbReference type="InterPro" id="IPR036779">
    <property type="entry name" value="LysM_dom_sf"/>
</dbReference>
<dbReference type="Proteomes" id="UP001187346">
    <property type="component" value="Unassembled WGS sequence"/>
</dbReference>
<dbReference type="InterPro" id="IPR036505">
    <property type="entry name" value="Amidase/PGRP_sf"/>
</dbReference>
<dbReference type="CDD" id="cd00118">
    <property type="entry name" value="LysM"/>
    <property type="match status" value="1"/>
</dbReference>
<comment type="caution">
    <text evidence="2">The sequence shown here is derived from an EMBL/GenBank/DDBJ whole genome shotgun (WGS) entry which is preliminary data.</text>
</comment>
<dbReference type="Gene3D" id="3.40.80.10">
    <property type="entry name" value="Peptidoglycan recognition protein-like"/>
    <property type="match status" value="1"/>
</dbReference>
<dbReference type="Gene3D" id="3.10.350.10">
    <property type="entry name" value="LysM domain"/>
    <property type="match status" value="1"/>
</dbReference>
<evidence type="ECO:0000313" key="3">
    <source>
        <dbReference type="Proteomes" id="UP001187346"/>
    </source>
</evidence>
<dbReference type="SUPFAM" id="SSF54106">
    <property type="entry name" value="LysM domain"/>
    <property type="match status" value="1"/>
</dbReference>
<dbReference type="RefSeq" id="WP_317774140.1">
    <property type="nucleotide sequence ID" value="NZ_JAWMAJ010000137.1"/>
</dbReference>
<dbReference type="SMART" id="SM00257">
    <property type="entry name" value="LysM"/>
    <property type="match status" value="1"/>
</dbReference>
<reference evidence="2 3" key="1">
    <citation type="submission" date="2023-10" db="EMBL/GenBank/DDBJ databases">
        <title>Characterization of rhizosphere-enriched actinobacteria from wheat plants lab-grown on chernevaya soil.</title>
        <authorList>
            <person name="Tikhonova E.N."/>
            <person name="Konopkin A."/>
            <person name="Kravchenko I.K."/>
        </authorList>
    </citation>
    <scope>NUCLEOTIDE SEQUENCE [LARGE SCALE GENOMIC DNA]</scope>
    <source>
        <strain evidence="2 3">RR29</strain>
    </source>
</reference>
<dbReference type="EC" id="3.5.1.28" evidence="2"/>
<sequence length="271" mass="28914">MATPMTPAQWRAALKAEGVKYAEYDGWTTHGRDAATGKPFGPVHGVLNHHTVATNSLKSIAVDGRPDLPAPLAHAHLAKTGLVTLVSCHRANHAGLAASNVISALTAETALPKQNKASTVDGNDCLYGIEVENLGDQKDTYTRAQYDSLVRWNAAICRHHNWGEGSVAGHLETSVEGKVDPRGPVEGYGSRGKFALTMKQLRADVDERLKHPASWSPGTSSTYTVASGDTLWSIAAAKLGDGNRWQEIAKLNSLKDADAITPGQKLKLPAK</sequence>
<evidence type="ECO:0000259" key="1">
    <source>
        <dbReference type="PROSITE" id="PS51782"/>
    </source>
</evidence>
<accession>A0ABU4FJ40</accession>
<dbReference type="SUPFAM" id="SSF55846">
    <property type="entry name" value="N-acetylmuramoyl-L-alanine amidase-like"/>
    <property type="match status" value="1"/>
</dbReference>
<dbReference type="GO" id="GO:0008745">
    <property type="term" value="F:N-acetylmuramoyl-L-alanine amidase activity"/>
    <property type="evidence" value="ECO:0007669"/>
    <property type="project" value="UniProtKB-EC"/>
</dbReference>
<organism evidence="2 3">
    <name type="scientific">Streptomyces prunicolor</name>
    <dbReference type="NCBI Taxonomy" id="67348"/>
    <lineage>
        <taxon>Bacteria</taxon>
        <taxon>Bacillati</taxon>
        <taxon>Actinomycetota</taxon>
        <taxon>Actinomycetes</taxon>
        <taxon>Kitasatosporales</taxon>
        <taxon>Streptomycetaceae</taxon>
        <taxon>Streptomyces</taxon>
    </lineage>
</organism>
<keyword evidence="2" id="KW-0378">Hydrolase</keyword>
<dbReference type="PANTHER" id="PTHR34700:SF4">
    <property type="entry name" value="PHAGE-LIKE ELEMENT PBSX PROTEIN XKDP"/>
    <property type="match status" value="1"/>
</dbReference>
<dbReference type="PROSITE" id="PS51782">
    <property type="entry name" value="LYSM"/>
    <property type="match status" value="1"/>
</dbReference>
<gene>
    <name evidence="2" type="ORF">R5A26_32240</name>
</gene>
<proteinExistence type="predicted"/>
<dbReference type="InterPro" id="IPR052196">
    <property type="entry name" value="Bact_Kbp"/>
</dbReference>
<name>A0ABU4FJ40_9ACTN</name>
<evidence type="ECO:0000313" key="2">
    <source>
        <dbReference type="EMBL" id="MDV7220622.1"/>
    </source>
</evidence>
<keyword evidence="3" id="KW-1185">Reference proteome</keyword>
<dbReference type="InterPro" id="IPR018392">
    <property type="entry name" value="LysM"/>
</dbReference>
<dbReference type="Pfam" id="PF01510">
    <property type="entry name" value="Amidase_2"/>
    <property type="match status" value="1"/>
</dbReference>
<dbReference type="InterPro" id="IPR002502">
    <property type="entry name" value="Amidase_domain"/>
</dbReference>
<feature type="domain" description="LysM" evidence="1">
    <location>
        <begin position="221"/>
        <end position="268"/>
    </location>
</feature>
<dbReference type="EMBL" id="JAWMAJ010000137">
    <property type="protein sequence ID" value="MDV7220622.1"/>
    <property type="molecule type" value="Genomic_DNA"/>
</dbReference>
<protein>
    <submittedName>
        <fullName evidence="2">N-acetylmuramoyl-L-alanine amidase</fullName>
        <ecNumber evidence="2">3.5.1.28</ecNumber>
    </submittedName>
</protein>
<dbReference type="Pfam" id="PF01476">
    <property type="entry name" value="LysM"/>
    <property type="match status" value="1"/>
</dbReference>
<dbReference type="PANTHER" id="PTHR34700">
    <property type="entry name" value="POTASSIUM BINDING PROTEIN KBP"/>
    <property type="match status" value="1"/>
</dbReference>